<keyword evidence="12" id="KW-1185">Reference proteome</keyword>
<dbReference type="GO" id="GO:0010027">
    <property type="term" value="P:thylakoid membrane organization"/>
    <property type="evidence" value="ECO:0007669"/>
    <property type="project" value="TreeGrafter"/>
</dbReference>
<dbReference type="GO" id="GO:0009003">
    <property type="term" value="F:signal peptidase activity"/>
    <property type="evidence" value="ECO:0007669"/>
    <property type="project" value="UniProtKB-EC"/>
</dbReference>
<gene>
    <name evidence="11" type="ordered locus">A2cp1_4311</name>
</gene>
<feature type="active site" evidence="7">
    <location>
        <position position="31"/>
    </location>
</feature>
<dbReference type="MEROPS" id="S26.025"/>
<sequence>MREVRGWTLTILAVLAFRTFLYEAVYIPSGSMLPTLEIGDYVIVEKWAYGARLPFTATAQATWATPKRGDIVVLLAPPGNPRDDDLIKRVVAVGGDTVEILDGHLVLNGQPVPRERIAGSCSYWDRPEGSGWREEPCVDALEQLGPHRYHTYCTPYQECGDVPAQKVPEGTVWLAGDHRDHSADSRVFGPVPVGRIKGRAWIALASWGPGGPRWNRLFHFVNH</sequence>
<evidence type="ECO:0000256" key="3">
    <source>
        <dbReference type="ARBA" id="ARBA00013208"/>
    </source>
</evidence>
<dbReference type="Gene3D" id="2.10.109.10">
    <property type="entry name" value="Umud Fragment, subunit A"/>
    <property type="match status" value="2"/>
</dbReference>
<comment type="similarity">
    <text evidence="2 9">Belongs to the peptidase S26 family.</text>
</comment>
<dbReference type="SUPFAM" id="SSF51306">
    <property type="entry name" value="LexA/Signal peptidase"/>
    <property type="match status" value="1"/>
</dbReference>
<dbReference type="GO" id="GO:0006465">
    <property type="term" value="P:signal peptide processing"/>
    <property type="evidence" value="ECO:0007669"/>
    <property type="project" value="InterPro"/>
</dbReference>
<dbReference type="CDD" id="cd06530">
    <property type="entry name" value="S26_SPase_I"/>
    <property type="match status" value="1"/>
</dbReference>
<dbReference type="InterPro" id="IPR019756">
    <property type="entry name" value="Pept_S26A_signal_pept_1_Ser-AS"/>
</dbReference>
<dbReference type="PRINTS" id="PR00727">
    <property type="entry name" value="LEADERPTASE"/>
</dbReference>
<dbReference type="KEGG" id="acp:A2cp1_4311"/>
<dbReference type="PROSITE" id="PS00501">
    <property type="entry name" value="SPASE_I_1"/>
    <property type="match status" value="1"/>
</dbReference>
<proteinExistence type="inferred from homology"/>
<dbReference type="InterPro" id="IPR019533">
    <property type="entry name" value="Peptidase_S26"/>
</dbReference>
<evidence type="ECO:0000256" key="6">
    <source>
        <dbReference type="ARBA" id="ARBA00022801"/>
    </source>
</evidence>
<feature type="active site" evidence="7">
    <location>
        <position position="88"/>
    </location>
</feature>
<evidence type="ECO:0000256" key="7">
    <source>
        <dbReference type="PIRSR" id="PIRSR600223-1"/>
    </source>
</evidence>
<feature type="domain" description="Peptidase S26" evidence="10">
    <location>
        <begin position="8"/>
        <end position="201"/>
    </location>
</feature>
<evidence type="ECO:0000256" key="1">
    <source>
        <dbReference type="ARBA" id="ARBA00000677"/>
    </source>
</evidence>
<dbReference type="GO" id="GO:0016020">
    <property type="term" value="C:membrane"/>
    <property type="evidence" value="ECO:0007669"/>
    <property type="project" value="UniProtKB-SubCell"/>
</dbReference>
<dbReference type="EMBL" id="CP001359">
    <property type="protein sequence ID" value="ACL67628.1"/>
    <property type="molecule type" value="Genomic_DNA"/>
</dbReference>
<dbReference type="InterPro" id="IPR000223">
    <property type="entry name" value="Pept_S26A_signal_pept_1"/>
</dbReference>
<accession>B8JBM0</accession>
<evidence type="ECO:0000256" key="2">
    <source>
        <dbReference type="ARBA" id="ARBA00009370"/>
    </source>
</evidence>
<keyword evidence="6 8" id="KW-0378">Hydrolase</keyword>
<dbReference type="EC" id="3.4.21.89" evidence="3 8"/>
<comment type="catalytic activity">
    <reaction evidence="1 8">
        <text>Cleavage of hydrophobic, N-terminal signal or leader sequences from secreted and periplasmic proteins.</text>
        <dbReference type="EC" id="3.4.21.89"/>
    </reaction>
</comment>
<evidence type="ECO:0000256" key="5">
    <source>
        <dbReference type="ARBA" id="ARBA00022670"/>
    </source>
</evidence>
<reference evidence="11" key="1">
    <citation type="submission" date="2009-01" db="EMBL/GenBank/DDBJ databases">
        <title>Complete sequence of Anaeromyxobacter dehalogenans 2CP-1.</title>
        <authorList>
            <consortium name="US DOE Joint Genome Institute"/>
            <person name="Lucas S."/>
            <person name="Copeland A."/>
            <person name="Lapidus A."/>
            <person name="Glavina del Rio T."/>
            <person name="Dalin E."/>
            <person name="Tice H."/>
            <person name="Bruce D."/>
            <person name="Goodwin L."/>
            <person name="Pitluck S."/>
            <person name="Saunders E."/>
            <person name="Brettin T."/>
            <person name="Detter J.C."/>
            <person name="Han C."/>
            <person name="Larimer F."/>
            <person name="Land M."/>
            <person name="Hauser L."/>
            <person name="Kyrpides N."/>
            <person name="Ovchinnikova G."/>
            <person name="Beliaev A.S."/>
            <person name="Richardson P."/>
        </authorList>
    </citation>
    <scope>NUCLEOTIDE SEQUENCE</scope>
    <source>
        <strain evidence="11">2CP-1</strain>
    </source>
</reference>
<evidence type="ECO:0000256" key="8">
    <source>
        <dbReference type="RuleBase" id="RU003993"/>
    </source>
</evidence>
<keyword evidence="5 8" id="KW-0645">Protease</keyword>
<dbReference type="RefSeq" id="WP_012528244.1">
    <property type="nucleotide sequence ID" value="NC_011891.1"/>
</dbReference>
<dbReference type="HOGENOM" id="CLU_028723_1_2_7"/>
<organism evidence="11 12">
    <name type="scientific">Anaeromyxobacter dehalogenans (strain ATCC BAA-258 / DSM 21875 / 2CP-1)</name>
    <dbReference type="NCBI Taxonomy" id="455488"/>
    <lineage>
        <taxon>Bacteria</taxon>
        <taxon>Pseudomonadati</taxon>
        <taxon>Myxococcota</taxon>
        <taxon>Myxococcia</taxon>
        <taxon>Myxococcales</taxon>
        <taxon>Cystobacterineae</taxon>
        <taxon>Anaeromyxobacteraceae</taxon>
        <taxon>Anaeromyxobacter</taxon>
    </lineage>
</organism>
<evidence type="ECO:0000256" key="9">
    <source>
        <dbReference type="RuleBase" id="RU362042"/>
    </source>
</evidence>
<protein>
    <recommendedName>
        <fullName evidence="4 8">Signal peptidase I</fullName>
        <ecNumber evidence="3 8">3.4.21.89</ecNumber>
    </recommendedName>
</protein>
<comment type="subcellular location">
    <subcellularLocation>
        <location evidence="9">Membrane</location>
        <topology evidence="9">Single-pass type II membrane protein</topology>
    </subcellularLocation>
</comment>
<evidence type="ECO:0000313" key="12">
    <source>
        <dbReference type="Proteomes" id="UP000007089"/>
    </source>
</evidence>
<dbReference type="PANTHER" id="PTHR43390:SF1">
    <property type="entry name" value="CHLOROPLAST PROCESSING PEPTIDASE"/>
    <property type="match status" value="1"/>
</dbReference>
<dbReference type="AlphaFoldDB" id="B8JBM0"/>
<dbReference type="GO" id="GO:0004252">
    <property type="term" value="F:serine-type endopeptidase activity"/>
    <property type="evidence" value="ECO:0007669"/>
    <property type="project" value="InterPro"/>
</dbReference>
<dbReference type="Proteomes" id="UP000007089">
    <property type="component" value="Chromosome"/>
</dbReference>
<dbReference type="InterPro" id="IPR036286">
    <property type="entry name" value="LexA/Signal_pep-like_sf"/>
</dbReference>
<evidence type="ECO:0000256" key="4">
    <source>
        <dbReference type="ARBA" id="ARBA00019232"/>
    </source>
</evidence>
<dbReference type="NCBIfam" id="TIGR02227">
    <property type="entry name" value="sigpep_I_bact"/>
    <property type="match status" value="1"/>
</dbReference>
<dbReference type="PANTHER" id="PTHR43390">
    <property type="entry name" value="SIGNAL PEPTIDASE I"/>
    <property type="match status" value="1"/>
</dbReference>
<name>B8JBM0_ANAD2</name>
<dbReference type="PROSITE" id="PS00760">
    <property type="entry name" value="SPASE_I_2"/>
    <property type="match status" value="1"/>
</dbReference>
<evidence type="ECO:0000313" key="11">
    <source>
        <dbReference type="EMBL" id="ACL67628.1"/>
    </source>
</evidence>
<evidence type="ECO:0000259" key="10">
    <source>
        <dbReference type="Pfam" id="PF10502"/>
    </source>
</evidence>
<dbReference type="InterPro" id="IPR019757">
    <property type="entry name" value="Pept_S26A_signal_pept_1_Lys-AS"/>
</dbReference>
<dbReference type="Pfam" id="PF10502">
    <property type="entry name" value="Peptidase_S26"/>
    <property type="match status" value="1"/>
</dbReference>